<comment type="subcellular location">
    <subcellularLocation>
        <location evidence="2">Chromosome</location>
    </subcellularLocation>
    <subcellularLocation>
        <location evidence="3">Nucleus</location>
        <location evidence="3">Nucleolus</location>
    </subcellularLocation>
</comment>
<dbReference type="SMART" id="SM00931">
    <property type="entry name" value="NOSIC"/>
    <property type="match status" value="1"/>
</dbReference>
<protein>
    <submittedName>
        <fullName evidence="15">Nop domain-containing protein</fullName>
    </submittedName>
</protein>
<keyword evidence="10" id="KW-0539">Nucleus</keyword>
<feature type="compositionally biased region" description="Acidic residues" evidence="12">
    <location>
        <begin position="636"/>
        <end position="645"/>
    </location>
</feature>
<dbReference type="InterPro" id="IPR012976">
    <property type="entry name" value="NOSIC"/>
</dbReference>
<dbReference type="Pfam" id="PF16211">
    <property type="entry name" value="Histone_H2A_C"/>
    <property type="match status" value="1"/>
</dbReference>
<evidence type="ECO:0000256" key="12">
    <source>
        <dbReference type="SAM" id="MobiDB-lite"/>
    </source>
</evidence>
<evidence type="ECO:0000256" key="5">
    <source>
        <dbReference type="ARBA" id="ARBA00010691"/>
    </source>
</evidence>
<evidence type="ECO:0000256" key="11">
    <source>
        <dbReference type="ARBA" id="ARBA00023269"/>
    </source>
</evidence>
<dbReference type="PANTHER" id="PTHR10894">
    <property type="entry name" value="NUCLEOLAR PROTEIN 5 NUCLEOLAR PROTEIN NOP5 NOP58"/>
    <property type="match status" value="1"/>
</dbReference>
<dbReference type="PROSITE" id="PS00046">
    <property type="entry name" value="HISTONE_H2A"/>
    <property type="match status" value="1"/>
</dbReference>
<evidence type="ECO:0000256" key="3">
    <source>
        <dbReference type="ARBA" id="ARBA00004604"/>
    </source>
</evidence>
<dbReference type="InterPro" id="IPR002687">
    <property type="entry name" value="Nop_dom"/>
</dbReference>
<evidence type="ECO:0000313" key="15">
    <source>
        <dbReference type="WBParaSite" id="ALUE_0000342901-mRNA-1"/>
    </source>
</evidence>
<dbReference type="SUPFAM" id="SSF89124">
    <property type="entry name" value="Nop domain"/>
    <property type="match status" value="1"/>
</dbReference>
<evidence type="ECO:0000256" key="4">
    <source>
        <dbReference type="ARBA" id="ARBA00009211"/>
    </source>
</evidence>
<keyword evidence="6" id="KW-0158">Chromosome</keyword>
<evidence type="ECO:0000256" key="7">
    <source>
        <dbReference type="ARBA" id="ARBA00022499"/>
    </source>
</evidence>
<feature type="domain" description="Nop" evidence="13">
    <location>
        <begin position="428"/>
        <end position="547"/>
    </location>
</feature>
<reference evidence="15" key="1">
    <citation type="submission" date="2023-03" db="UniProtKB">
        <authorList>
            <consortium name="WormBaseParasite"/>
        </authorList>
    </citation>
    <scope>IDENTIFICATION</scope>
</reference>
<evidence type="ECO:0000256" key="9">
    <source>
        <dbReference type="ARBA" id="ARBA00023125"/>
    </source>
</evidence>
<dbReference type="InterPro" id="IPR009072">
    <property type="entry name" value="Histone-fold"/>
</dbReference>
<evidence type="ECO:0000256" key="2">
    <source>
        <dbReference type="ARBA" id="ARBA00004286"/>
    </source>
</evidence>
<dbReference type="InterPro" id="IPR002119">
    <property type="entry name" value="Histone_H2A"/>
</dbReference>
<dbReference type="PANTHER" id="PTHR10894:SF1">
    <property type="entry name" value="NUCLEOLAR PROTEIN 58"/>
    <property type="match status" value="1"/>
</dbReference>
<keyword evidence="8" id="KW-0690">Ribosome biogenesis</keyword>
<dbReference type="GO" id="GO:0003677">
    <property type="term" value="F:DNA binding"/>
    <property type="evidence" value="ECO:0007669"/>
    <property type="project" value="UniProtKB-KW"/>
</dbReference>
<evidence type="ECO:0000256" key="10">
    <source>
        <dbReference type="ARBA" id="ARBA00023242"/>
    </source>
</evidence>
<dbReference type="Gene3D" id="1.10.20.10">
    <property type="entry name" value="Histone, subunit A"/>
    <property type="match status" value="1"/>
</dbReference>
<dbReference type="CDD" id="cd00074">
    <property type="entry name" value="HFD_H2A"/>
    <property type="match status" value="1"/>
</dbReference>
<dbReference type="PRINTS" id="PR00620">
    <property type="entry name" value="HISTONEH2A"/>
</dbReference>
<dbReference type="GO" id="GO:0032040">
    <property type="term" value="C:small-subunit processome"/>
    <property type="evidence" value="ECO:0007669"/>
    <property type="project" value="InterPro"/>
</dbReference>
<dbReference type="InterPro" id="IPR036070">
    <property type="entry name" value="Nop_dom_sf"/>
</dbReference>
<dbReference type="GO" id="GO:0031428">
    <property type="term" value="C:box C/D methylation guide snoRNP complex"/>
    <property type="evidence" value="ECO:0007669"/>
    <property type="project" value="InterPro"/>
</dbReference>
<dbReference type="InterPro" id="IPR045056">
    <property type="entry name" value="Nop56/Nop58"/>
</dbReference>
<feature type="compositionally biased region" description="Basic residues" evidence="12">
    <location>
        <begin position="652"/>
        <end position="661"/>
    </location>
</feature>
<dbReference type="GO" id="GO:0030527">
    <property type="term" value="F:structural constituent of chromatin"/>
    <property type="evidence" value="ECO:0007669"/>
    <property type="project" value="InterPro"/>
</dbReference>
<dbReference type="GO" id="GO:0046982">
    <property type="term" value="F:protein heterodimerization activity"/>
    <property type="evidence" value="ECO:0007669"/>
    <property type="project" value="InterPro"/>
</dbReference>
<comment type="similarity">
    <text evidence="5">Belongs to the histone H2A family.</text>
</comment>
<dbReference type="Pfam" id="PF01798">
    <property type="entry name" value="Nop"/>
    <property type="match status" value="1"/>
</dbReference>
<dbReference type="FunFam" id="1.10.20.10:FF:000103">
    <property type="entry name" value="Histone H2A type 1"/>
    <property type="match status" value="1"/>
</dbReference>
<proteinExistence type="inferred from homology"/>
<dbReference type="FunFam" id="1.10.287.4070:FF:000001">
    <property type="entry name" value="Probable Nucleolar protein 58"/>
    <property type="match status" value="1"/>
</dbReference>
<dbReference type="InterPro" id="IPR042239">
    <property type="entry name" value="Nop_C"/>
</dbReference>
<feature type="region of interest" description="Disordered" evidence="12">
    <location>
        <begin position="583"/>
        <end position="669"/>
    </location>
</feature>
<keyword evidence="11" id="KW-0544">Nucleosome core</keyword>
<evidence type="ECO:0000313" key="14">
    <source>
        <dbReference type="Proteomes" id="UP000036681"/>
    </source>
</evidence>
<evidence type="ECO:0000256" key="1">
    <source>
        <dbReference type="ARBA" id="ARBA00002001"/>
    </source>
</evidence>
<dbReference type="Pfam" id="PF08156">
    <property type="entry name" value="NOP5NT"/>
    <property type="match status" value="1"/>
</dbReference>
<dbReference type="PROSITE" id="PS51358">
    <property type="entry name" value="NOP"/>
    <property type="match status" value="1"/>
</dbReference>
<evidence type="ECO:0000256" key="6">
    <source>
        <dbReference type="ARBA" id="ARBA00022454"/>
    </source>
</evidence>
<dbReference type="Proteomes" id="UP000036681">
    <property type="component" value="Unplaced"/>
</dbReference>
<dbReference type="InterPro" id="IPR012974">
    <property type="entry name" value="NOP58/56_N"/>
</dbReference>
<comment type="similarity">
    <text evidence="4">Belongs to the NOP5/NOP56 family.</text>
</comment>
<dbReference type="Gene3D" id="1.10.246.90">
    <property type="entry name" value="Nop domain"/>
    <property type="match status" value="1"/>
</dbReference>
<dbReference type="GO" id="GO:0042254">
    <property type="term" value="P:ribosome biogenesis"/>
    <property type="evidence" value="ECO:0007669"/>
    <property type="project" value="UniProtKB-KW"/>
</dbReference>
<keyword evidence="7" id="KW-1017">Isopeptide bond</keyword>
<organism evidence="14 15">
    <name type="scientific">Ascaris lumbricoides</name>
    <name type="common">Giant roundworm</name>
    <dbReference type="NCBI Taxonomy" id="6252"/>
    <lineage>
        <taxon>Eukaryota</taxon>
        <taxon>Metazoa</taxon>
        <taxon>Ecdysozoa</taxon>
        <taxon>Nematoda</taxon>
        <taxon>Chromadorea</taxon>
        <taxon>Rhabditida</taxon>
        <taxon>Spirurina</taxon>
        <taxon>Ascaridomorpha</taxon>
        <taxon>Ascaridoidea</taxon>
        <taxon>Ascarididae</taxon>
        <taxon>Ascaris</taxon>
    </lineage>
</organism>
<sequence length="669" mass="75248">MIMHSNFIVRKMAVLDDLLAKKEDNAKTVMKTSKDNAGTSTNFKKRQTNRPIKTVRSDGFKEKRISKSARAGLQFPVTKFHRLMKEAHRAKRVTQSAAVYLSAVVEYLSAEILELSGNACRDNKRKRLVPRHILLAVKNDEELDKMCSKVTIRQGGVLPFVHPLLDESKLKNVDNIWEEFSTAEKAQQCLKLVAFKKFKDTAEALDGINHLNEGKLGKTLKKVLKSKMEENENLAVGDTKLGNIIKEKLDMQCVSNAATAELMRGIRAHVDSLLGEHKQEMAAMNLALAHSLGRYKVKFDPDKIDTMIVQAVSLLDDIDKELNNYVMRCREWYGWHFPELGKIVQDHQAYAKVVRTLGMRQNAEKADLSSILPEELEARVKDEAEISTGCDISESDLSNIKQLCDQVIAMSAYRAQLADYLKNRMAVLAPNLTVLLGELVGARLISHAGSLMNLAKYPASTVQILGAEKALFRALKTKRDTPKYGIIYHAQLIGQASARLKGKLARKLAAKVSLATRIDALGDESHGAVMGTESRAYLEAIARSEQERSSKRMSGVSTAHEPYHFKNEVLDYDTAADSTVKERKRKTFEDQEEEQDEAGTFTNGGTSHKRFKQEVEEAPETPKEGHKKKKIKMEEMEQTEADQETTEQTPKEKHRKKKKAKKSPDEEDE</sequence>
<dbReference type="GO" id="GO:0030515">
    <property type="term" value="F:snoRNA binding"/>
    <property type="evidence" value="ECO:0007669"/>
    <property type="project" value="InterPro"/>
</dbReference>
<dbReference type="InterPro" id="IPR007125">
    <property type="entry name" value="H2A/H2B/H3"/>
</dbReference>
<evidence type="ECO:0000259" key="13">
    <source>
        <dbReference type="PROSITE" id="PS51358"/>
    </source>
</evidence>
<dbReference type="InterPro" id="IPR032458">
    <property type="entry name" value="Histone_H2A_CS"/>
</dbReference>
<evidence type="ECO:0000256" key="8">
    <source>
        <dbReference type="ARBA" id="ARBA00022517"/>
    </source>
</evidence>
<dbReference type="WBParaSite" id="ALUE_0000342901-mRNA-1">
    <property type="protein sequence ID" value="ALUE_0000342901-mRNA-1"/>
    <property type="gene ID" value="ALUE_0000342901"/>
</dbReference>
<dbReference type="Gene3D" id="1.10.287.4070">
    <property type="match status" value="1"/>
</dbReference>
<accession>A0A9J2P1K3</accession>
<dbReference type="SUPFAM" id="SSF47113">
    <property type="entry name" value="Histone-fold"/>
    <property type="match status" value="1"/>
</dbReference>
<comment type="function">
    <text evidence="1">Core component of nucleosome. Nucleosomes wrap and compact DNA into chromatin, limiting DNA accessibility to the cellular machineries which require DNA as a template. Histones thereby play a central role in transcription regulation, DNA repair, DNA replication and chromosomal stability. DNA accessibility is regulated via a complex set of post-translational modifications of histones, also called histone code, and nucleosome remodeling.</text>
</comment>
<feature type="compositionally biased region" description="Basic and acidic residues" evidence="12">
    <location>
        <begin position="612"/>
        <end position="624"/>
    </location>
</feature>
<dbReference type="Pfam" id="PF00125">
    <property type="entry name" value="Histone"/>
    <property type="match status" value="1"/>
</dbReference>
<keyword evidence="14" id="KW-1185">Reference proteome</keyword>
<dbReference type="InterPro" id="IPR032454">
    <property type="entry name" value="Histone_H2A_C"/>
</dbReference>
<name>A0A9J2P1K3_ASCLU</name>
<dbReference type="SMART" id="SM00414">
    <property type="entry name" value="H2A"/>
    <property type="match status" value="1"/>
</dbReference>
<dbReference type="AlphaFoldDB" id="A0A9J2P1K3"/>
<dbReference type="FunFam" id="1.10.246.90:FF:000005">
    <property type="entry name" value="Nucleolar protein 5, putative"/>
    <property type="match status" value="1"/>
</dbReference>
<dbReference type="GO" id="GO:0000786">
    <property type="term" value="C:nucleosome"/>
    <property type="evidence" value="ECO:0007669"/>
    <property type="project" value="UniProtKB-KW"/>
</dbReference>
<keyword evidence="9" id="KW-0238">DNA-binding</keyword>